<gene>
    <name evidence="3" type="ORF">L2737_16970</name>
</gene>
<feature type="transmembrane region" description="Helical" evidence="1">
    <location>
        <begin position="813"/>
        <end position="833"/>
    </location>
</feature>
<dbReference type="Proteomes" id="UP001202134">
    <property type="component" value="Unassembled WGS sequence"/>
</dbReference>
<keyword evidence="1" id="KW-1133">Transmembrane helix</keyword>
<dbReference type="Gene3D" id="3.10.620.30">
    <property type="match status" value="1"/>
</dbReference>
<keyword evidence="1" id="KW-0812">Transmembrane</keyword>
<feature type="transmembrane region" description="Helical" evidence="1">
    <location>
        <begin position="781"/>
        <end position="801"/>
    </location>
</feature>
<feature type="transmembrane region" description="Helical" evidence="1">
    <location>
        <begin position="709"/>
        <end position="730"/>
    </location>
</feature>
<keyword evidence="1" id="KW-0472">Membrane</keyword>
<dbReference type="SUPFAM" id="SSF54001">
    <property type="entry name" value="Cysteine proteinases"/>
    <property type="match status" value="1"/>
</dbReference>
<reference evidence="3 4" key="1">
    <citation type="submission" date="2022-01" db="EMBL/GenBank/DDBJ databases">
        <title>Whole genome-based taxonomy of the Shewanellaceae.</title>
        <authorList>
            <person name="Martin-Rodriguez A.J."/>
        </authorList>
    </citation>
    <scope>NUCLEOTIDE SEQUENCE [LARGE SCALE GENOMIC DNA]</scope>
    <source>
        <strain evidence="3 4">DSM 24955</strain>
    </source>
</reference>
<keyword evidence="4" id="KW-1185">Reference proteome</keyword>
<organism evidence="3 4">
    <name type="scientific">Shewanella electrodiphila</name>
    <dbReference type="NCBI Taxonomy" id="934143"/>
    <lineage>
        <taxon>Bacteria</taxon>
        <taxon>Pseudomonadati</taxon>
        <taxon>Pseudomonadota</taxon>
        <taxon>Gammaproteobacteria</taxon>
        <taxon>Alteromonadales</taxon>
        <taxon>Shewanellaceae</taxon>
        <taxon>Shewanella</taxon>
    </lineage>
</organism>
<sequence>MTWCSTLSKSFFCTQISRFLTLAVSPLFLCLLSFNINAQDLQPSLKRHNLDSQWQTGLYKEKGLQLAPLPKWVKTVELPFPAVPDLANLSDGIYHLVLDNQIRVTDTNTFKFNRYATKAVSAKGLQYISQITIDYDPQYQQVLFHGIKLYRNGDVIDKTFDSQFTLDKSDSANDLIYDGTLTGFWLINDVRLGDVIEYSYTLEGRNPVYRSNFSYQRSLQWSIPIHQQFLRILWAKSEPLEYKFHNTEKQFTVTKLGKETDYQVLQQDVPPLSVSSDAASWYSPYSAVEVSSYSNWESVVQWALPLFENQIDTSAAIAEKVNQIKQQTNDPKQQLILALKFVQNDIRYMGIEIGSNSHFPAKASETINKRYGDCKDKSVILIALLRALNIDSYAVLVNSQNGKALDIKLPSAQLFNHAIVKAELDNKVYWLDPTLLNQGVTLETLYQPDYGFGLVVKKGVNKLESLRNSQSGSTVKFEEYYDLSNGIEGPSSFKSTIDLQGEKARSLRARLDRNSITELSESYASYYNNIFNGVEISQPLTVNHSPNNGITTITEHYSLRSPWSLGDDDGYSIYFYESQISPYISMPEGFGTRDISLSHPLLIEGVITAKLRPQNWEFDPETIKENNSFFNFSFNVSFDSNTNELTLKYQYESKTDRVTSVQLDEYTEALAKLASLDSYGIVDFNNPAPVKPEETSSDLSQSIAELGGLIYWFIASALFAIGGLFTIASLLNEQSKQGNTNFYPISIKKFILLSLFSFGLYIPYWSYKNWQYIKEVKRPDIWPIARALFNPFWFYALFMWMEVDSEQRDKRSWLIPTWAAGFCFFSLLIYNGLNNRLDLAFITFIIPIALFLPLVKYANKVNGKDSLAYLNNSKIFIRNWIFITFASPLIIMMIAQEVNLIASDDVIEGKKLWGHDIHFMQQHKMIQQDSIPIYFYSESFFNQQTAGNGFTHQEVFSYWTEEQQLQWMTAKLSLVKDITVEYSNSETEDTEITVILNDDEEFLLFVTAVSGQDKTFVEELLRQWKANQITAQL</sequence>
<proteinExistence type="predicted"/>
<feature type="domain" description="DUF3857" evidence="2">
    <location>
        <begin position="112"/>
        <end position="271"/>
    </location>
</feature>
<protein>
    <submittedName>
        <fullName evidence="3">DUF3857 domain-containing transglutaminase family protein</fullName>
    </submittedName>
</protein>
<comment type="caution">
    <text evidence="3">The sequence shown here is derived from an EMBL/GenBank/DDBJ whole genome shotgun (WGS) entry which is preliminary data.</text>
</comment>
<feature type="transmembrane region" description="Helical" evidence="1">
    <location>
        <begin position="839"/>
        <end position="855"/>
    </location>
</feature>
<accession>A0ABT0KT11</accession>
<name>A0ABT0KT11_9GAMM</name>
<feature type="transmembrane region" description="Helical" evidence="1">
    <location>
        <begin position="750"/>
        <end position="766"/>
    </location>
</feature>
<evidence type="ECO:0000313" key="4">
    <source>
        <dbReference type="Proteomes" id="UP001202134"/>
    </source>
</evidence>
<evidence type="ECO:0000259" key="2">
    <source>
        <dbReference type="Pfam" id="PF12969"/>
    </source>
</evidence>
<dbReference type="Pfam" id="PF12969">
    <property type="entry name" value="DUF3857"/>
    <property type="match status" value="1"/>
</dbReference>
<dbReference type="InterPro" id="IPR024618">
    <property type="entry name" value="DUF3857"/>
</dbReference>
<dbReference type="InterPro" id="IPR038765">
    <property type="entry name" value="Papain-like_cys_pep_sf"/>
</dbReference>
<dbReference type="EMBL" id="JAKIKU010000010">
    <property type="protein sequence ID" value="MCL1046993.1"/>
    <property type="molecule type" value="Genomic_DNA"/>
</dbReference>
<evidence type="ECO:0000313" key="3">
    <source>
        <dbReference type="EMBL" id="MCL1046993.1"/>
    </source>
</evidence>
<evidence type="ECO:0000256" key="1">
    <source>
        <dbReference type="SAM" id="Phobius"/>
    </source>
</evidence>
<dbReference type="Gene3D" id="2.60.40.3140">
    <property type="match status" value="1"/>
</dbReference>
<feature type="transmembrane region" description="Helical" evidence="1">
    <location>
        <begin position="876"/>
        <end position="895"/>
    </location>
</feature>
<dbReference type="RefSeq" id="WP_248956525.1">
    <property type="nucleotide sequence ID" value="NZ_JAKIKU010000010.1"/>
</dbReference>